<sequence>MKISSKTIRGLLLFFLILLILFVMLDSKEDNRIYSILKYLSALGMVVCSVIYGKVKKLR</sequence>
<reference evidence="2 3" key="1">
    <citation type="submission" date="2016-10" db="EMBL/GenBank/DDBJ databases">
        <authorList>
            <person name="de Groot N.N."/>
        </authorList>
    </citation>
    <scope>NUCLEOTIDE SEQUENCE [LARGE SCALE GENOMIC DNA]</scope>
    <source>
        <strain evidence="2 3">Vu-144</strain>
    </source>
</reference>
<evidence type="ECO:0000313" key="3">
    <source>
        <dbReference type="Proteomes" id="UP000199041"/>
    </source>
</evidence>
<dbReference type="EMBL" id="FNQY01000004">
    <property type="protein sequence ID" value="SDZ93335.1"/>
    <property type="molecule type" value="Genomic_DNA"/>
</dbReference>
<keyword evidence="1" id="KW-0812">Transmembrane</keyword>
<evidence type="ECO:0000256" key="1">
    <source>
        <dbReference type="SAM" id="Phobius"/>
    </source>
</evidence>
<organism evidence="2 3">
    <name type="scientific">Arachidicoccus rhizosphaerae</name>
    <dbReference type="NCBI Taxonomy" id="551991"/>
    <lineage>
        <taxon>Bacteria</taxon>
        <taxon>Pseudomonadati</taxon>
        <taxon>Bacteroidota</taxon>
        <taxon>Chitinophagia</taxon>
        <taxon>Chitinophagales</taxon>
        <taxon>Chitinophagaceae</taxon>
        <taxon>Arachidicoccus</taxon>
    </lineage>
</organism>
<feature type="transmembrane region" description="Helical" evidence="1">
    <location>
        <begin position="37"/>
        <end position="55"/>
    </location>
</feature>
<name>A0A1H3X1Q1_9BACT</name>
<dbReference type="Proteomes" id="UP000199041">
    <property type="component" value="Unassembled WGS sequence"/>
</dbReference>
<keyword evidence="3" id="KW-1185">Reference proteome</keyword>
<proteinExistence type="predicted"/>
<keyword evidence="1" id="KW-0472">Membrane</keyword>
<keyword evidence="1" id="KW-1133">Transmembrane helix</keyword>
<gene>
    <name evidence="2" type="ORF">SAMN05192529_104152</name>
</gene>
<dbReference type="AlphaFoldDB" id="A0A1H3X1Q1"/>
<evidence type="ECO:0000313" key="2">
    <source>
        <dbReference type="EMBL" id="SDZ93335.1"/>
    </source>
</evidence>
<accession>A0A1H3X1Q1</accession>
<protein>
    <submittedName>
        <fullName evidence="2">Uncharacterized protein</fullName>
    </submittedName>
</protein>